<dbReference type="InterPro" id="IPR050275">
    <property type="entry name" value="PGM_Phosphatase"/>
</dbReference>
<dbReference type="Pfam" id="PF00300">
    <property type="entry name" value="His_Phos_1"/>
    <property type="match status" value="1"/>
</dbReference>
<proteinExistence type="predicted"/>
<evidence type="ECO:0008006" key="5">
    <source>
        <dbReference type="Google" id="ProtNLM"/>
    </source>
</evidence>
<dbReference type="GO" id="GO:0005737">
    <property type="term" value="C:cytoplasm"/>
    <property type="evidence" value="ECO:0007669"/>
    <property type="project" value="TreeGrafter"/>
</dbReference>
<dbReference type="RefSeq" id="WP_135074313.1">
    <property type="nucleotide sequence ID" value="NZ_CP038267.1"/>
</dbReference>
<gene>
    <name evidence="3" type="ORF">EXE57_04245</name>
</gene>
<feature type="active site" description="Proton donor/acceptor" evidence="1">
    <location>
        <position position="91"/>
    </location>
</feature>
<dbReference type="EMBL" id="CP038267">
    <property type="protein sequence ID" value="QBR91568.1"/>
    <property type="molecule type" value="Genomic_DNA"/>
</dbReference>
<protein>
    <recommendedName>
        <fullName evidence="5">Histidine phosphatase family protein</fullName>
    </recommendedName>
</protein>
<reference evidence="3 4" key="1">
    <citation type="submission" date="2019-03" db="EMBL/GenBank/DDBJ databases">
        <title>Three New Species of Nocardioides, Nocardioides euryhalodurans sp. nov., Nocardioides seonyuensis sp. nov. and Nocardioides eburneoflavus sp. nov., Iolated from Soil.</title>
        <authorList>
            <person name="Roh S.G."/>
            <person name="Lee C."/>
            <person name="Kim M.-K."/>
            <person name="Kim S.B."/>
        </authorList>
    </citation>
    <scope>NUCLEOTIDE SEQUENCE [LARGE SCALE GENOMIC DNA]</scope>
    <source>
        <strain evidence="3 4">MMS17-SY117</strain>
    </source>
</reference>
<feature type="active site" description="Tele-phosphohistidine intermediate" evidence="1">
    <location>
        <position position="13"/>
    </location>
</feature>
<dbReference type="SMART" id="SM00855">
    <property type="entry name" value="PGAM"/>
    <property type="match status" value="1"/>
</dbReference>
<dbReference type="Proteomes" id="UP000294894">
    <property type="component" value="Chromosome"/>
</dbReference>
<dbReference type="InterPro" id="IPR029033">
    <property type="entry name" value="His_PPase_superfam"/>
</dbReference>
<evidence type="ECO:0000313" key="4">
    <source>
        <dbReference type="Proteomes" id="UP000294894"/>
    </source>
</evidence>
<dbReference type="KEGG" id="noy:EXE57_04245"/>
<dbReference type="Gene3D" id="3.40.50.1240">
    <property type="entry name" value="Phosphoglycerate mutase-like"/>
    <property type="match status" value="1"/>
</dbReference>
<accession>A0A4P7GI09</accession>
<dbReference type="SUPFAM" id="SSF53254">
    <property type="entry name" value="Phosphoglycerate mutase-like"/>
    <property type="match status" value="1"/>
</dbReference>
<evidence type="ECO:0000256" key="2">
    <source>
        <dbReference type="PIRSR" id="PIRSR613078-2"/>
    </source>
</evidence>
<dbReference type="GO" id="GO:0016791">
    <property type="term" value="F:phosphatase activity"/>
    <property type="evidence" value="ECO:0007669"/>
    <property type="project" value="TreeGrafter"/>
</dbReference>
<dbReference type="OrthoDB" id="5296884at2"/>
<organism evidence="3 4">
    <name type="scientific">Nocardioides euryhalodurans</name>
    <dbReference type="NCBI Taxonomy" id="2518370"/>
    <lineage>
        <taxon>Bacteria</taxon>
        <taxon>Bacillati</taxon>
        <taxon>Actinomycetota</taxon>
        <taxon>Actinomycetes</taxon>
        <taxon>Propionibacteriales</taxon>
        <taxon>Nocardioidaceae</taxon>
        <taxon>Nocardioides</taxon>
    </lineage>
</organism>
<name>A0A4P7GI09_9ACTN</name>
<dbReference type="AlphaFoldDB" id="A0A4P7GI09"/>
<sequence>MPEGPTTLVLVRHGVTAHTTERRFSGGLTSSNPGLSEEGRAQVRSVGEWLAPVVDRIDTIVSSPVRRTRESADIIGELLGREVVEEPGFAEMEFGAWDGRTFDEVAELHGEDLEQWLGSLDVAPGGHGESFRAVEERVLAGLERVLEEHAGRTVVVVSHVTPIKTLVAHVVEAPLLAIYRMELLPASVTVLSFHPGEDHGPFATLRLFNAVPPDRALLGDPQRW</sequence>
<dbReference type="PANTHER" id="PTHR48100:SF1">
    <property type="entry name" value="HISTIDINE PHOSPHATASE FAMILY PROTEIN-RELATED"/>
    <property type="match status" value="1"/>
</dbReference>
<evidence type="ECO:0000313" key="3">
    <source>
        <dbReference type="EMBL" id="QBR91568.1"/>
    </source>
</evidence>
<dbReference type="InterPro" id="IPR013078">
    <property type="entry name" value="His_Pase_superF_clade-1"/>
</dbReference>
<feature type="binding site" evidence="2">
    <location>
        <position position="67"/>
    </location>
    <ligand>
        <name>substrate</name>
    </ligand>
</feature>
<keyword evidence="4" id="KW-1185">Reference proteome</keyword>
<dbReference type="CDD" id="cd07067">
    <property type="entry name" value="HP_PGM_like"/>
    <property type="match status" value="1"/>
</dbReference>
<dbReference type="PANTHER" id="PTHR48100">
    <property type="entry name" value="BROAD-SPECIFICITY PHOSPHATASE YOR283W-RELATED"/>
    <property type="match status" value="1"/>
</dbReference>
<evidence type="ECO:0000256" key="1">
    <source>
        <dbReference type="PIRSR" id="PIRSR613078-1"/>
    </source>
</evidence>